<dbReference type="AlphaFoldDB" id="A0A0M0KEJ0"/>
<dbReference type="RefSeq" id="WP_053403652.1">
    <property type="nucleotide sequence ID" value="NZ_LILC01000037.1"/>
</dbReference>
<dbReference type="EMBL" id="LILC01000037">
    <property type="protein sequence ID" value="KOO37219.1"/>
    <property type="molecule type" value="Genomic_DNA"/>
</dbReference>
<protein>
    <submittedName>
        <fullName evidence="2">Uncharacterized protein</fullName>
    </submittedName>
</protein>
<keyword evidence="1" id="KW-0812">Transmembrane</keyword>
<sequence>MYCKICGASSTEGSNYCGHDGASLIESIPRLNVKKNQSTFCPSCGEKTGEQQNYCGACGASALTYDASNEPIRETTTKDDQIHERAFVRPRFQVSYLKKALIPAVIAFAFMLVLNIFAYQYAGSTFTDLFEDRLSAGGIQTATYTGDRIDDDMPKPDQLFGFSDMVMNSHLITPTYHLSSDATDPYSEENNTYEGKLHISFTFVIYILIPMLALFVGGLFAGRKQPHSSVMERLYLALSIGGIYGIILALFSLFSGFSYDVNMAKDAFHLKLDIHASYSFIKSLFIGLTVGTVLTFIGMLFSINYRQFTKQLSDTVPFGEVIHQAFSTFVRGIVIMSVIMMIAVLVLKDNLSDFIDFLPVDYLSDQSALLVAAAGTQAGSILLNLAHLVPLHIDNLLTKDTSLTFSIFGGLKGDELAELLGDFIETPFYLYFVFLLPIALFIWSGYKMKTARQGSLQNLAIYSIIYAILIGFMAYLTQMNFNLEDSKHDDPLNSFVGFSIFGSFIRAFIFSYIFAYVGGYIAKRKGY</sequence>
<feature type="transmembrane region" description="Helical" evidence="1">
    <location>
        <begin position="458"/>
        <end position="476"/>
    </location>
</feature>
<keyword evidence="1" id="KW-0472">Membrane</keyword>
<dbReference type="STRING" id="284581.AMD01_22345"/>
<keyword evidence="1" id="KW-1133">Transmembrane helix</keyword>
<organism evidence="2 3">
    <name type="scientific">Priestia koreensis</name>
    <dbReference type="NCBI Taxonomy" id="284581"/>
    <lineage>
        <taxon>Bacteria</taxon>
        <taxon>Bacillati</taxon>
        <taxon>Bacillota</taxon>
        <taxon>Bacilli</taxon>
        <taxon>Bacillales</taxon>
        <taxon>Bacillaceae</taxon>
        <taxon>Priestia</taxon>
    </lineage>
</organism>
<feature type="transmembrane region" description="Helical" evidence="1">
    <location>
        <begin position="199"/>
        <end position="222"/>
    </location>
</feature>
<feature type="transmembrane region" description="Helical" evidence="1">
    <location>
        <begin position="326"/>
        <end position="347"/>
    </location>
</feature>
<feature type="transmembrane region" description="Helical" evidence="1">
    <location>
        <begin position="279"/>
        <end position="305"/>
    </location>
</feature>
<gene>
    <name evidence="2" type="ORF">AMD01_22345</name>
</gene>
<keyword evidence="3" id="KW-1185">Reference proteome</keyword>
<comment type="caution">
    <text evidence="2">The sequence shown here is derived from an EMBL/GenBank/DDBJ whole genome shotgun (WGS) entry which is preliminary data.</text>
</comment>
<evidence type="ECO:0000313" key="2">
    <source>
        <dbReference type="EMBL" id="KOO37219.1"/>
    </source>
</evidence>
<feature type="transmembrane region" description="Helical" evidence="1">
    <location>
        <begin position="100"/>
        <end position="122"/>
    </location>
</feature>
<feature type="transmembrane region" description="Helical" evidence="1">
    <location>
        <begin position="496"/>
        <end position="522"/>
    </location>
</feature>
<proteinExistence type="predicted"/>
<feature type="transmembrane region" description="Helical" evidence="1">
    <location>
        <begin position="428"/>
        <end position="446"/>
    </location>
</feature>
<evidence type="ECO:0000256" key="1">
    <source>
        <dbReference type="SAM" id="Phobius"/>
    </source>
</evidence>
<reference evidence="3" key="1">
    <citation type="submission" date="2015-08" db="EMBL/GenBank/DDBJ databases">
        <title>Fjat-14210 dsm16467.</title>
        <authorList>
            <person name="Liu B."/>
            <person name="Wang J."/>
            <person name="Zhu Y."/>
            <person name="Liu G."/>
            <person name="Chen Q."/>
            <person name="Chen Z."/>
            <person name="Lan J."/>
            <person name="Che J."/>
            <person name="Ge C."/>
            <person name="Shi H."/>
            <person name="Pan Z."/>
            <person name="Liu X."/>
        </authorList>
    </citation>
    <scope>NUCLEOTIDE SEQUENCE [LARGE SCALE GENOMIC DNA]</scope>
    <source>
        <strain evidence="3">DSM 16467</strain>
    </source>
</reference>
<evidence type="ECO:0000313" key="3">
    <source>
        <dbReference type="Proteomes" id="UP000037558"/>
    </source>
</evidence>
<dbReference type="OrthoDB" id="1707224at2"/>
<accession>A0A0M0KEJ0</accession>
<dbReference type="PATRIC" id="fig|284581.3.peg.3322"/>
<dbReference type="Proteomes" id="UP000037558">
    <property type="component" value="Unassembled WGS sequence"/>
</dbReference>
<feature type="transmembrane region" description="Helical" evidence="1">
    <location>
        <begin position="234"/>
        <end position="259"/>
    </location>
</feature>
<name>A0A0M0KEJ0_9BACI</name>